<dbReference type="EMBL" id="MLAK01000582">
    <property type="protein sequence ID" value="OHT11632.1"/>
    <property type="molecule type" value="Genomic_DNA"/>
</dbReference>
<evidence type="ECO:0000313" key="1">
    <source>
        <dbReference type="EMBL" id="OHT11632.1"/>
    </source>
</evidence>
<evidence type="ECO:0000313" key="2">
    <source>
        <dbReference type="Proteomes" id="UP000179807"/>
    </source>
</evidence>
<gene>
    <name evidence="1" type="ORF">TRFO_03826</name>
</gene>
<organism evidence="1 2">
    <name type="scientific">Tritrichomonas foetus</name>
    <dbReference type="NCBI Taxonomy" id="1144522"/>
    <lineage>
        <taxon>Eukaryota</taxon>
        <taxon>Metamonada</taxon>
        <taxon>Parabasalia</taxon>
        <taxon>Tritrichomonadida</taxon>
        <taxon>Tritrichomonadidae</taxon>
        <taxon>Tritrichomonas</taxon>
    </lineage>
</organism>
<accession>A0A1J4KL18</accession>
<reference evidence="1" key="1">
    <citation type="submission" date="2016-10" db="EMBL/GenBank/DDBJ databases">
        <authorList>
            <person name="Benchimol M."/>
            <person name="Almeida L.G."/>
            <person name="Vasconcelos A.T."/>
            <person name="Perreira-Neves A."/>
            <person name="Rosa I.A."/>
            <person name="Tasca T."/>
            <person name="Bogo M.R."/>
            <person name="de Souza W."/>
        </authorList>
    </citation>
    <scope>NUCLEOTIDE SEQUENCE [LARGE SCALE GENOMIC DNA]</scope>
    <source>
        <strain evidence="1">K</strain>
    </source>
</reference>
<sequence length="178" mass="19997">MGCGPSKVDTKLQVRQKNTESTKSTCLVFGMPDCGQDVFISSIEKCFHSVGGSYQSPFLFAQIPSEREARPSWIDEYSKHQRVIASFFFVDISSPAMVLLSVKVINWMRSQLVDQSPPNIVGYVRNQKETNNFTLLKEYLPPNIEASTFNDAVASDIPKYVEFITSCVAKHPPTVDYD</sequence>
<dbReference type="GeneID" id="94826245"/>
<proteinExistence type="predicted"/>
<dbReference type="AlphaFoldDB" id="A0A1J4KL18"/>
<dbReference type="VEuPathDB" id="TrichDB:TRFO_03826"/>
<comment type="caution">
    <text evidence="1">The sequence shown here is derived from an EMBL/GenBank/DDBJ whole genome shotgun (WGS) entry which is preliminary data.</text>
</comment>
<protein>
    <submittedName>
        <fullName evidence="1">Uncharacterized protein</fullName>
    </submittedName>
</protein>
<dbReference type="Proteomes" id="UP000179807">
    <property type="component" value="Unassembled WGS sequence"/>
</dbReference>
<dbReference type="RefSeq" id="XP_068364768.1">
    <property type="nucleotide sequence ID" value="XM_068491541.1"/>
</dbReference>
<keyword evidence="2" id="KW-1185">Reference proteome</keyword>
<name>A0A1J4KL18_9EUKA</name>
<dbReference type="OrthoDB" id="10512332at2759"/>